<protein>
    <submittedName>
        <fullName evidence="1">Uncharacterized protein</fullName>
    </submittedName>
</protein>
<organism evidence="1 2">
    <name type="scientific">Pistacia integerrima</name>
    <dbReference type="NCBI Taxonomy" id="434235"/>
    <lineage>
        <taxon>Eukaryota</taxon>
        <taxon>Viridiplantae</taxon>
        <taxon>Streptophyta</taxon>
        <taxon>Embryophyta</taxon>
        <taxon>Tracheophyta</taxon>
        <taxon>Spermatophyta</taxon>
        <taxon>Magnoliopsida</taxon>
        <taxon>eudicotyledons</taxon>
        <taxon>Gunneridae</taxon>
        <taxon>Pentapetalae</taxon>
        <taxon>rosids</taxon>
        <taxon>malvids</taxon>
        <taxon>Sapindales</taxon>
        <taxon>Anacardiaceae</taxon>
        <taxon>Pistacia</taxon>
    </lineage>
</organism>
<dbReference type="Proteomes" id="UP001163603">
    <property type="component" value="Chromosome 1"/>
</dbReference>
<evidence type="ECO:0000313" key="1">
    <source>
        <dbReference type="EMBL" id="KAJ0053221.1"/>
    </source>
</evidence>
<gene>
    <name evidence="1" type="ORF">Pint_00293</name>
</gene>
<name>A0ACC0ZKB1_9ROSI</name>
<comment type="caution">
    <text evidence="1">The sequence shown here is derived from an EMBL/GenBank/DDBJ whole genome shotgun (WGS) entry which is preliminary data.</text>
</comment>
<sequence length="212" mass="22625">MTTTNFLLNLTVMAVLITTVASQQYTNHTVGGSMGWLFDAKNNISATNYSSWASNQTFNLGDYLIFNTTTNQTVILTYNDTTFNNCTTDDASDDDTFQFSGGNSEFGKSLTIAVPLTVVGPNFFFSDAEDGIQCQRGMAFQILVNHGLGLPPSLNQPPPPPYVAPPSPDTAQSPPVTIAGGSPSLDNGASSRLTNLRFLLPSLLLCLASVLV</sequence>
<keyword evidence="2" id="KW-1185">Reference proteome</keyword>
<evidence type="ECO:0000313" key="2">
    <source>
        <dbReference type="Proteomes" id="UP001163603"/>
    </source>
</evidence>
<reference evidence="2" key="1">
    <citation type="journal article" date="2023" name="G3 (Bethesda)">
        <title>Genome assembly and association tests identify interacting loci associated with vigor, precocity, and sex in interspecific pistachio rootstocks.</title>
        <authorList>
            <person name="Palmer W."/>
            <person name="Jacygrad E."/>
            <person name="Sagayaradj S."/>
            <person name="Cavanaugh K."/>
            <person name="Han R."/>
            <person name="Bertier L."/>
            <person name="Beede B."/>
            <person name="Kafkas S."/>
            <person name="Golino D."/>
            <person name="Preece J."/>
            <person name="Michelmore R."/>
        </authorList>
    </citation>
    <scope>NUCLEOTIDE SEQUENCE [LARGE SCALE GENOMIC DNA]</scope>
</reference>
<dbReference type="EMBL" id="CM047736">
    <property type="protein sequence ID" value="KAJ0053221.1"/>
    <property type="molecule type" value="Genomic_DNA"/>
</dbReference>
<accession>A0ACC0ZKB1</accession>
<proteinExistence type="predicted"/>